<keyword evidence="2" id="KW-0012">Acyltransferase</keyword>
<dbReference type="InterPro" id="IPR000182">
    <property type="entry name" value="GNAT_dom"/>
</dbReference>
<organism evidence="10 11">
    <name type="scientific">Owenia fusiformis</name>
    <name type="common">Polychaete worm</name>
    <dbReference type="NCBI Taxonomy" id="6347"/>
    <lineage>
        <taxon>Eukaryota</taxon>
        <taxon>Metazoa</taxon>
        <taxon>Spiralia</taxon>
        <taxon>Lophotrochozoa</taxon>
        <taxon>Annelida</taxon>
        <taxon>Polychaeta</taxon>
        <taxon>Sedentaria</taxon>
        <taxon>Canalipalpata</taxon>
        <taxon>Sabellida</taxon>
        <taxon>Oweniida</taxon>
        <taxon>Oweniidae</taxon>
        <taxon>Owenia</taxon>
    </lineage>
</organism>
<evidence type="ECO:0000256" key="6">
    <source>
        <dbReference type="ARBA" id="ARBA00039114"/>
    </source>
</evidence>
<sequence>MAYEIYPISKKDVEKAYQLEKIGYPKEEAASRQMLVYRQDEAPELFLGCFIRSTLIGFICATRYHGTSLTGESMNMHIPNGGSVCIHSLCVAPDMRRKGVGTVLLTAFLEAVKDTQIGVDRIVLICHSNLIPLYTRVGFTLVGKSPVTHGKGKWWECELILRGNKR</sequence>
<dbReference type="Proteomes" id="UP000749559">
    <property type="component" value="Unassembled WGS sequence"/>
</dbReference>
<gene>
    <name evidence="10" type="ORF">OFUS_LOCUS1770</name>
</gene>
<comment type="caution">
    <text evidence="10">The sequence shown here is derived from an EMBL/GenBank/DDBJ whole genome shotgun (WGS) entry which is preliminary data.</text>
</comment>
<evidence type="ECO:0000256" key="5">
    <source>
        <dbReference type="ARBA" id="ARBA00038182"/>
    </source>
</evidence>
<accession>A0A8J1U7L0</accession>
<dbReference type="PANTHER" id="PTHR10908:SF0">
    <property type="entry name" value="SEROTONIN N-ACETYLTRANSFERASE"/>
    <property type="match status" value="1"/>
</dbReference>
<dbReference type="CDD" id="cd04301">
    <property type="entry name" value="NAT_SF"/>
    <property type="match status" value="1"/>
</dbReference>
<dbReference type="EMBL" id="CAIIXF020000001">
    <property type="protein sequence ID" value="CAH1774273.1"/>
    <property type="molecule type" value="Genomic_DNA"/>
</dbReference>
<evidence type="ECO:0000256" key="1">
    <source>
        <dbReference type="ARBA" id="ARBA00022679"/>
    </source>
</evidence>
<comment type="catalytic activity">
    <reaction evidence="3">
        <text>a 2-arylethylamine + acetyl-CoA = an N-acetyl-2-arylethylamine + CoA + H(+)</text>
        <dbReference type="Rhea" id="RHEA:20497"/>
        <dbReference type="ChEBI" id="CHEBI:15378"/>
        <dbReference type="ChEBI" id="CHEBI:55469"/>
        <dbReference type="ChEBI" id="CHEBI:57287"/>
        <dbReference type="ChEBI" id="CHEBI:57288"/>
        <dbReference type="ChEBI" id="CHEBI:77827"/>
        <dbReference type="EC" id="2.3.1.87"/>
    </reaction>
</comment>
<evidence type="ECO:0000256" key="2">
    <source>
        <dbReference type="ARBA" id="ARBA00023315"/>
    </source>
</evidence>
<evidence type="ECO:0000256" key="9">
    <source>
        <dbReference type="ARBA" id="ARBA00043260"/>
    </source>
</evidence>
<dbReference type="InterPro" id="IPR016181">
    <property type="entry name" value="Acyl_CoA_acyltransferase"/>
</dbReference>
<keyword evidence="11" id="KW-1185">Reference proteome</keyword>
<comment type="pathway">
    <text evidence="4">Aromatic compound metabolism; melatonin biosynthesis; melatonin from serotonin: step 1/2.</text>
</comment>
<protein>
    <recommendedName>
        <fullName evidence="7">Serotonin N-acetyltransferase</fullName>
        <ecNumber evidence="6">2.3.1.87</ecNumber>
    </recommendedName>
    <alternativeName>
        <fullName evidence="8">Aralkylamine N-acetyltransferase</fullName>
    </alternativeName>
</protein>
<dbReference type="PANTHER" id="PTHR10908">
    <property type="entry name" value="SEROTONIN N-ACETYLTRANSFERASE"/>
    <property type="match status" value="1"/>
</dbReference>
<dbReference type="OrthoDB" id="30840at2759"/>
<reference evidence="10" key="1">
    <citation type="submission" date="2022-03" db="EMBL/GenBank/DDBJ databases">
        <authorList>
            <person name="Martin C."/>
        </authorList>
    </citation>
    <scope>NUCLEOTIDE SEQUENCE</scope>
</reference>
<evidence type="ECO:0000313" key="10">
    <source>
        <dbReference type="EMBL" id="CAH1774273.1"/>
    </source>
</evidence>
<evidence type="ECO:0000256" key="3">
    <source>
        <dbReference type="ARBA" id="ARBA00036561"/>
    </source>
</evidence>
<dbReference type="Pfam" id="PF00583">
    <property type="entry name" value="Acetyltransf_1"/>
    <property type="match status" value="1"/>
</dbReference>
<dbReference type="GO" id="GO:0030187">
    <property type="term" value="P:melatonin biosynthetic process"/>
    <property type="evidence" value="ECO:0007669"/>
    <property type="project" value="UniProtKB-KW"/>
</dbReference>
<dbReference type="SUPFAM" id="SSF55729">
    <property type="entry name" value="Acyl-CoA N-acyltransferases (Nat)"/>
    <property type="match status" value="1"/>
</dbReference>
<dbReference type="PROSITE" id="PS51186">
    <property type="entry name" value="GNAT"/>
    <property type="match status" value="1"/>
</dbReference>
<comment type="similarity">
    <text evidence="5">Belongs to the acetyltransferase family. AANAT subfamily.</text>
</comment>
<keyword evidence="9" id="KW-0471">Melatonin biosynthesis</keyword>
<evidence type="ECO:0000256" key="4">
    <source>
        <dbReference type="ARBA" id="ARBA00037926"/>
    </source>
</evidence>
<dbReference type="Gene3D" id="3.40.630.30">
    <property type="match status" value="1"/>
</dbReference>
<evidence type="ECO:0000256" key="8">
    <source>
        <dbReference type="ARBA" id="ARBA00042928"/>
    </source>
</evidence>
<name>A0A8J1U7L0_OWEFU</name>
<proteinExistence type="inferred from homology"/>
<dbReference type="EC" id="2.3.1.87" evidence="6"/>
<dbReference type="InterPro" id="IPR051635">
    <property type="entry name" value="SNAT-like"/>
</dbReference>
<keyword evidence="1" id="KW-0808">Transferase</keyword>
<dbReference type="AlphaFoldDB" id="A0A8J1U7L0"/>
<evidence type="ECO:0000256" key="7">
    <source>
        <dbReference type="ARBA" id="ARBA00039398"/>
    </source>
</evidence>
<evidence type="ECO:0000313" key="11">
    <source>
        <dbReference type="Proteomes" id="UP000749559"/>
    </source>
</evidence>
<dbReference type="GO" id="GO:0005737">
    <property type="term" value="C:cytoplasm"/>
    <property type="evidence" value="ECO:0007669"/>
    <property type="project" value="TreeGrafter"/>
</dbReference>
<dbReference type="GO" id="GO:0004059">
    <property type="term" value="F:aralkylamine N-acetyltransferase activity"/>
    <property type="evidence" value="ECO:0007669"/>
    <property type="project" value="UniProtKB-EC"/>
</dbReference>